<dbReference type="InterPro" id="IPR017930">
    <property type="entry name" value="Myb_dom"/>
</dbReference>
<evidence type="ECO:0000259" key="9">
    <source>
        <dbReference type="PROSITE" id="PS51294"/>
    </source>
</evidence>
<organism evidence="10 11">
    <name type="scientific">Carex littledalei</name>
    <dbReference type="NCBI Taxonomy" id="544730"/>
    <lineage>
        <taxon>Eukaryota</taxon>
        <taxon>Viridiplantae</taxon>
        <taxon>Streptophyta</taxon>
        <taxon>Embryophyta</taxon>
        <taxon>Tracheophyta</taxon>
        <taxon>Spermatophyta</taxon>
        <taxon>Magnoliopsida</taxon>
        <taxon>Liliopsida</taxon>
        <taxon>Poales</taxon>
        <taxon>Cyperaceae</taxon>
        <taxon>Cyperoideae</taxon>
        <taxon>Cariceae</taxon>
        <taxon>Carex</taxon>
        <taxon>Carex subgen. Euthyceras</taxon>
    </lineage>
</organism>
<gene>
    <name evidence="10" type="ORF">FCM35_KLT14358</name>
</gene>
<dbReference type="Pfam" id="PF00249">
    <property type="entry name" value="Myb_DNA-binding"/>
    <property type="match status" value="1"/>
</dbReference>
<dbReference type="InterPro" id="IPR006447">
    <property type="entry name" value="Myb_dom_plants"/>
</dbReference>
<keyword evidence="11" id="KW-1185">Reference proteome</keyword>
<evidence type="ECO:0000256" key="3">
    <source>
        <dbReference type="ARBA" id="ARBA00022782"/>
    </source>
</evidence>
<evidence type="ECO:0000313" key="10">
    <source>
        <dbReference type="EMBL" id="KAF3321105.1"/>
    </source>
</evidence>
<dbReference type="Proteomes" id="UP000623129">
    <property type="component" value="Unassembled WGS sequence"/>
</dbReference>
<feature type="region of interest" description="Disordered" evidence="8">
    <location>
        <begin position="118"/>
        <end position="157"/>
    </location>
</feature>
<keyword evidence="5" id="KW-0238">DNA-binding</keyword>
<keyword evidence="4" id="KW-0805">Transcription regulation</keyword>
<dbReference type="PANTHER" id="PTHR31496:SF3">
    <property type="entry name" value="TRANSCRIPTION REPRESSOR KAN1"/>
    <property type="match status" value="1"/>
</dbReference>
<sequence length="310" mass="34514">MARKEVIKGERGDVESGEKSEKDGAIMRPYLRSKVPRLRWTPDLHLCFVQAIEMLGGEERATPKLILHLMDVKGITIAHVKSHLQLYRNMRSDNVRQGNAAATKSYFFGIVQERKRSIEDNDRGGDENNGTKNGNDGAFEHCSKHTKESSLTPLKRSRMETKLMQKSLWIDGYKQALAMEKRIKDAGLLGDSCSNAYMRKCFQCSENQVCFHHFKGHGGSAACATMEILRAKETDANNICSLQKSRSCMKEYLERNEVDDDDHALSLSLSLNLITSRNEKPSTSESSSILSSSNGGGAVNLNLTLSIPGL</sequence>
<keyword evidence="2" id="KW-0217">Developmental protein</keyword>
<dbReference type="AlphaFoldDB" id="A0A833VD57"/>
<dbReference type="PANTHER" id="PTHR31496">
    <property type="entry name" value="TRANSCRIPTION FACTOR KAN2-RELATED"/>
    <property type="match status" value="1"/>
</dbReference>
<dbReference type="SUPFAM" id="SSF46689">
    <property type="entry name" value="Homeodomain-like"/>
    <property type="match status" value="1"/>
</dbReference>
<name>A0A833VD57_9POAL</name>
<evidence type="ECO:0000256" key="2">
    <source>
        <dbReference type="ARBA" id="ARBA00022473"/>
    </source>
</evidence>
<comment type="subcellular location">
    <subcellularLocation>
        <location evidence="1">Nucleus</location>
    </subcellularLocation>
</comment>
<evidence type="ECO:0000256" key="6">
    <source>
        <dbReference type="ARBA" id="ARBA00023163"/>
    </source>
</evidence>
<dbReference type="Gene3D" id="1.10.10.60">
    <property type="entry name" value="Homeodomain-like"/>
    <property type="match status" value="1"/>
</dbReference>
<evidence type="ECO:0000256" key="1">
    <source>
        <dbReference type="ARBA" id="ARBA00004123"/>
    </source>
</evidence>
<dbReference type="InterPro" id="IPR009057">
    <property type="entry name" value="Homeodomain-like_sf"/>
</dbReference>
<accession>A0A833VD57</accession>
<evidence type="ECO:0000313" key="11">
    <source>
        <dbReference type="Proteomes" id="UP000623129"/>
    </source>
</evidence>
<feature type="domain" description="HTH myb-type" evidence="9">
    <location>
        <begin position="32"/>
        <end position="92"/>
    </location>
</feature>
<feature type="compositionally biased region" description="Basic and acidic residues" evidence="8">
    <location>
        <begin position="138"/>
        <end position="148"/>
    </location>
</feature>
<dbReference type="OrthoDB" id="551907at2759"/>
<dbReference type="FunFam" id="1.10.10.60:FF:000002">
    <property type="entry name" value="Myb family transcription factor"/>
    <property type="match status" value="1"/>
</dbReference>
<dbReference type="InterPro" id="IPR001005">
    <property type="entry name" value="SANT/Myb"/>
</dbReference>
<proteinExistence type="predicted"/>
<protein>
    <submittedName>
        <fullName evidence="10">Myb family transcription factor</fullName>
    </submittedName>
</protein>
<keyword evidence="3" id="KW-0221">Differentiation</keyword>
<feature type="region of interest" description="Disordered" evidence="8">
    <location>
        <begin position="1"/>
        <end position="21"/>
    </location>
</feature>
<dbReference type="GO" id="GO:0000976">
    <property type="term" value="F:transcription cis-regulatory region binding"/>
    <property type="evidence" value="ECO:0007669"/>
    <property type="project" value="InterPro"/>
</dbReference>
<reference evidence="10" key="1">
    <citation type="submission" date="2020-01" db="EMBL/GenBank/DDBJ databases">
        <title>Genome sequence of Kobresia littledalei, the first chromosome-level genome in the family Cyperaceae.</title>
        <authorList>
            <person name="Qu G."/>
        </authorList>
    </citation>
    <scope>NUCLEOTIDE SEQUENCE</scope>
    <source>
        <strain evidence="10">C.B.Clarke</strain>
        <tissue evidence="10">Leaf</tissue>
    </source>
</reference>
<dbReference type="InterPro" id="IPR044847">
    <property type="entry name" value="KAN_fam"/>
</dbReference>
<dbReference type="GO" id="GO:0005634">
    <property type="term" value="C:nucleus"/>
    <property type="evidence" value="ECO:0007669"/>
    <property type="project" value="UniProtKB-SubCell"/>
</dbReference>
<comment type="caution">
    <text evidence="10">The sequence shown here is derived from an EMBL/GenBank/DDBJ whole genome shotgun (WGS) entry which is preliminary data.</text>
</comment>
<evidence type="ECO:0000256" key="5">
    <source>
        <dbReference type="ARBA" id="ARBA00023125"/>
    </source>
</evidence>
<keyword evidence="6" id="KW-0804">Transcription</keyword>
<dbReference type="GO" id="GO:0010158">
    <property type="term" value="P:abaxial cell fate specification"/>
    <property type="evidence" value="ECO:0007669"/>
    <property type="project" value="InterPro"/>
</dbReference>
<dbReference type="NCBIfam" id="TIGR01557">
    <property type="entry name" value="myb_SHAQKYF"/>
    <property type="match status" value="1"/>
</dbReference>
<keyword evidence="7" id="KW-0539">Nucleus</keyword>
<evidence type="ECO:0000256" key="4">
    <source>
        <dbReference type="ARBA" id="ARBA00023015"/>
    </source>
</evidence>
<evidence type="ECO:0000256" key="8">
    <source>
        <dbReference type="SAM" id="MobiDB-lite"/>
    </source>
</evidence>
<evidence type="ECO:0000256" key="7">
    <source>
        <dbReference type="ARBA" id="ARBA00023242"/>
    </source>
</evidence>
<dbReference type="GO" id="GO:0006355">
    <property type="term" value="P:regulation of DNA-templated transcription"/>
    <property type="evidence" value="ECO:0007669"/>
    <property type="project" value="InterPro"/>
</dbReference>
<dbReference type="PROSITE" id="PS51294">
    <property type="entry name" value="HTH_MYB"/>
    <property type="match status" value="1"/>
</dbReference>
<dbReference type="EMBL" id="SWLB01000027">
    <property type="protein sequence ID" value="KAF3321105.1"/>
    <property type="molecule type" value="Genomic_DNA"/>
</dbReference>